<comment type="caution">
    <text evidence="9">Lacks conserved residue(s) required for the propagation of feature annotation.</text>
</comment>
<dbReference type="EMBL" id="CP089983">
    <property type="protein sequence ID" value="WXB08805.1"/>
    <property type="molecule type" value="Genomic_DNA"/>
</dbReference>
<keyword evidence="8 9" id="KW-0472">Membrane</keyword>
<keyword evidence="5 9" id="KW-0064">Aspartyl protease</keyword>
<comment type="pathway">
    <text evidence="9">Protein modification; lipoprotein biosynthesis (signal peptide cleavage).</text>
</comment>
<comment type="function">
    <text evidence="9 10">This protein specifically catalyzes the removal of signal peptides from prolipoproteins.</text>
</comment>
<evidence type="ECO:0000256" key="8">
    <source>
        <dbReference type="ARBA" id="ARBA00023136"/>
    </source>
</evidence>
<comment type="subcellular location">
    <subcellularLocation>
        <location evidence="9">Cell membrane</location>
        <topology evidence="9">Multi-pass membrane protein</topology>
    </subcellularLocation>
</comment>
<dbReference type="Proteomes" id="UP001374803">
    <property type="component" value="Chromosome"/>
</dbReference>
<comment type="catalytic activity">
    <reaction evidence="9 10">
        <text>Release of signal peptides from bacterial membrane prolipoproteins. Hydrolyzes -Xaa-Yaa-Zaa-|-(S,diacylglyceryl)Cys-, in which Xaa is hydrophobic (preferably Leu), and Yaa (Ala or Ser) and Zaa (Gly or Ala) have small, neutral side chains.</text>
        <dbReference type="EC" id="3.4.23.36"/>
    </reaction>
</comment>
<keyword evidence="6 9" id="KW-0378">Hydrolase</keyword>
<evidence type="ECO:0000256" key="4">
    <source>
        <dbReference type="ARBA" id="ARBA00022692"/>
    </source>
</evidence>
<evidence type="ECO:0000256" key="6">
    <source>
        <dbReference type="ARBA" id="ARBA00022801"/>
    </source>
</evidence>
<comment type="similarity">
    <text evidence="1 9 11">Belongs to the peptidase A8 family.</text>
</comment>
<dbReference type="PROSITE" id="PS00855">
    <property type="entry name" value="SPASE_II"/>
    <property type="match status" value="1"/>
</dbReference>
<dbReference type="Pfam" id="PF01252">
    <property type="entry name" value="Peptidase_A8"/>
    <property type="match status" value="1"/>
</dbReference>
<keyword evidence="4 9" id="KW-0812">Transmembrane</keyword>
<evidence type="ECO:0000256" key="2">
    <source>
        <dbReference type="ARBA" id="ARBA00022475"/>
    </source>
</evidence>
<accession>A0ABZ2LI27</accession>
<protein>
    <recommendedName>
        <fullName evidence="9">Lipoprotein signal peptidase</fullName>
        <ecNumber evidence="9">3.4.23.36</ecNumber>
    </recommendedName>
    <alternativeName>
        <fullName evidence="9">Prolipoprotein signal peptidase</fullName>
    </alternativeName>
    <alternativeName>
        <fullName evidence="9">Signal peptidase II</fullName>
        <shortName evidence="9">SPase II</shortName>
    </alternativeName>
</protein>
<evidence type="ECO:0000256" key="1">
    <source>
        <dbReference type="ARBA" id="ARBA00006139"/>
    </source>
</evidence>
<evidence type="ECO:0000256" key="11">
    <source>
        <dbReference type="RuleBase" id="RU004181"/>
    </source>
</evidence>
<evidence type="ECO:0000256" key="3">
    <source>
        <dbReference type="ARBA" id="ARBA00022670"/>
    </source>
</evidence>
<feature type="active site" evidence="9">
    <location>
        <position position="187"/>
    </location>
</feature>
<dbReference type="RefSeq" id="WP_394838482.1">
    <property type="nucleotide sequence ID" value="NZ_CP089929.1"/>
</dbReference>
<proteinExistence type="inferred from homology"/>
<keyword evidence="3 9" id="KW-0645">Protease</keyword>
<reference evidence="13" key="1">
    <citation type="submission" date="2021-12" db="EMBL/GenBank/DDBJ databases">
        <title>Discovery of the Pendulisporaceae a myxobacterial family with distinct sporulation behavior and unique specialized metabolism.</title>
        <authorList>
            <person name="Garcia R."/>
            <person name="Popoff A."/>
            <person name="Bader C.D."/>
            <person name="Loehr J."/>
            <person name="Walesch S."/>
            <person name="Walt C."/>
            <person name="Boldt J."/>
            <person name="Bunk B."/>
            <person name="Haeckl F.J.F.P.J."/>
            <person name="Gunesch A.P."/>
            <person name="Birkelbach J."/>
            <person name="Nuebel U."/>
            <person name="Pietschmann T."/>
            <person name="Bach T."/>
            <person name="Mueller R."/>
        </authorList>
    </citation>
    <scope>NUCLEOTIDE SEQUENCE</scope>
    <source>
        <strain evidence="13">MSr11367</strain>
    </source>
</reference>
<dbReference type="GO" id="GO:0004190">
    <property type="term" value="F:aspartic-type endopeptidase activity"/>
    <property type="evidence" value="ECO:0007669"/>
    <property type="project" value="UniProtKB-EC"/>
</dbReference>
<sequence>MDETTTSSTTVADAPAADASAPEAQSLSSSSSSAEGAFPADVAPEVPRLGVPFGSSGAIPGAEGSGSPSYVFLAIVSIISLVADVATKLWAERTLDGYPGIIHVWENHVAFILAKNRGGAWGLLQSTSENVRRPFFLLVSAAAIAFIVTLYRRLQPRQRALKWGLPLVLGGALGNVFDRIRYGHVIDFIDVHAVYKGQDHHWPTFNVADIAICVGVALMAIDMFSARKPRRAEVEPIFVAPPAPAEAPPAPSEGEPMPPQEAALQEAAPPPEASKSVE</sequence>
<feature type="transmembrane region" description="Helical" evidence="9">
    <location>
        <begin position="134"/>
        <end position="151"/>
    </location>
</feature>
<feature type="compositionally biased region" description="Pro residues" evidence="12">
    <location>
        <begin position="241"/>
        <end position="259"/>
    </location>
</feature>
<evidence type="ECO:0000313" key="14">
    <source>
        <dbReference type="Proteomes" id="UP001374803"/>
    </source>
</evidence>
<evidence type="ECO:0000256" key="9">
    <source>
        <dbReference type="HAMAP-Rule" id="MF_00161"/>
    </source>
</evidence>
<gene>
    <name evidence="9 13" type="primary">lspA</name>
    <name evidence="13" type="ORF">LVJ94_16390</name>
</gene>
<feature type="region of interest" description="Disordered" evidence="12">
    <location>
        <begin position="1"/>
        <end position="38"/>
    </location>
</feature>
<keyword evidence="14" id="KW-1185">Reference proteome</keyword>
<keyword evidence="2 9" id="KW-1003">Cell membrane</keyword>
<keyword evidence="7 9" id="KW-1133">Transmembrane helix</keyword>
<evidence type="ECO:0000256" key="5">
    <source>
        <dbReference type="ARBA" id="ARBA00022750"/>
    </source>
</evidence>
<dbReference type="HAMAP" id="MF_00161">
    <property type="entry name" value="LspA"/>
    <property type="match status" value="1"/>
</dbReference>
<dbReference type="PANTHER" id="PTHR33695:SF1">
    <property type="entry name" value="LIPOPROTEIN SIGNAL PEPTIDASE"/>
    <property type="match status" value="1"/>
</dbReference>
<dbReference type="InterPro" id="IPR001872">
    <property type="entry name" value="Peptidase_A8"/>
</dbReference>
<organism evidence="13 14">
    <name type="scientific">Pendulispora rubella</name>
    <dbReference type="NCBI Taxonomy" id="2741070"/>
    <lineage>
        <taxon>Bacteria</taxon>
        <taxon>Pseudomonadati</taxon>
        <taxon>Myxococcota</taxon>
        <taxon>Myxococcia</taxon>
        <taxon>Myxococcales</taxon>
        <taxon>Sorangiineae</taxon>
        <taxon>Pendulisporaceae</taxon>
        <taxon>Pendulispora</taxon>
    </lineage>
</organism>
<dbReference type="PRINTS" id="PR00781">
    <property type="entry name" value="LIPOSIGPTASE"/>
</dbReference>
<feature type="active site" evidence="9">
    <location>
        <position position="209"/>
    </location>
</feature>
<dbReference type="EC" id="3.4.23.36" evidence="9"/>
<evidence type="ECO:0000256" key="12">
    <source>
        <dbReference type="SAM" id="MobiDB-lite"/>
    </source>
</evidence>
<evidence type="ECO:0000256" key="10">
    <source>
        <dbReference type="RuleBase" id="RU000594"/>
    </source>
</evidence>
<dbReference type="PANTHER" id="PTHR33695">
    <property type="entry name" value="LIPOPROTEIN SIGNAL PEPTIDASE"/>
    <property type="match status" value="1"/>
</dbReference>
<evidence type="ECO:0000313" key="13">
    <source>
        <dbReference type="EMBL" id="WXB08805.1"/>
    </source>
</evidence>
<dbReference type="NCBIfam" id="TIGR00077">
    <property type="entry name" value="lspA"/>
    <property type="match status" value="1"/>
</dbReference>
<feature type="transmembrane region" description="Helical" evidence="9">
    <location>
        <begin position="202"/>
        <end position="221"/>
    </location>
</feature>
<name>A0ABZ2LI27_9BACT</name>
<feature type="region of interest" description="Disordered" evidence="12">
    <location>
        <begin position="241"/>
        <end position="278"/>
    </location>
</feature>
<evidence type="ECO:0000256" key="7">
    <source>
        <dbReference type="ARBA" id="ARBA00022989"/>
    </source>
</evidence>